<evidence type="ECO:0000256" key="6">
    <source>
        <dbReference type="HAMAP-Rule" id="MF_01106"/>
    </source>
</evidence>
<evidence type="ECO:0000256" key="1">
    <source>
        <dbReference type="ARBA" id="ARBA00006774"/>
    </source>
</evidence>
<protein>
    <recommendedName>
        <fullName evidence="6">Arginine biosynthesis bifunctional protein ArgJ</fullName>
    </recommendedName>
    <domain>
        <recommendedName>
            <fullName evidence="6">Glutamate N-acetyltransferase</fullName>
            <ecNumber evidence="6">2.3.1.35</ecNumber>
        </recommendedName>
        <alternativeName>
            <fullName evidence="6">Ornithine acetyltransferase</fullName>
            <shortName evidence="6">OATase</shortName>
        </alternativeName>
        <alternativeName>
            <fullName evidence="6">Ornithine transacetylase</fullName>
        </alternativeName>
    </domain>
    <domain>
        <recommendedName>
            <fullName evidence="6">Amino-acid acetyltransferase</fullName>
            <ecNumber evidence="6">2.3.1.1</ecNumber>
        </recommendedName>
        <alternativeName>
            <fullName evidence="6">N-acetylglutamate synthase</fullName>
            <shortName evidence="6">AGSase</shortName>
        </alternativeName>
    </domain>
    <component>
        <recommendedName>
            <fullName evidence="6">Arginine biosynthesis bifunctional protein ArgJ alpha chain</fullName>
        </recommendedName>
    </component>
    <component>
        <recommendedName>
            <fullName evidence="6">Arginine biosynthesis bifunctional protein ArgJ beta chain</fullName>
        </recommendedName>
    </component>
</protein>
<feature type="binding site" evidence="6">
    <location>
        <position position="411"/>
    </location>
    <ligand>
        <name>substrate</name>
    </ligand>
</feature>
<dbReference type="RefSeq" id="WP_238748417.1">
    <property type="nucleotide sequence ID" value="NZ_JAKOOW010000037.1"/>
</dbReference>
<gene>
    <name evidence="6 7" type="primary">argJ</name>
    <name evidence="7" type="ORF">MB824_10200</name>
</gene>
<dbReference type="EMBL" id="JAKOOW010000037">
    <property type="protein sequence ID" value="MCG6504865.1"/>
    <property type="molecule type" value="Genomic_DNA"/>
</dbReference>
<dbReference type="InterPro" id="IPR002813">
    <property type="entry name" value="Arg_biosynth_ArgJ"/>
</dbReference>
<comment type="similarity">
    <text evidence="1 6">Belongs to the ArgJ family.</text>
</comment>
<dbReference type="PANTHER" id="PTHR23100:SF0">
    <property type="entry name" value="ARGININE BIOSYNTHESIS BIFUNCTIONAL PROTEIN ARGJ, MITOCHONDRIAL"/>
    <property type="match status" value="1"/>
</dbReference>
<accession>A0ABS9NQS9</accession>
<feature type="site" description="Cleavage; by autolysis" evidence="6">
    <location>
        <begin position="198"/>
        <end position="199"/>
    </location>
</feature>
<feature type="active site" description="Nucleophile" evidence="6">
    <location>
        <position position="199"/>
    </location>
</feature>
<name>A0ABS9NQS9_9NEIS</name>
<sequence>MIAEDYMQPEFTYIDGGVCAPQGFSASGVHCGIRKNRSKADLALIVSRTRCATAAVYTTNKVQGAPLAVTRAHIADGYSQAVLCNSGNANTCNPNGETLARACCDLLGDALHIPANDVVIASTGVIGQPLPLEPFARGIPAAVAALAATPAAALAAAEAVMTTDTYAKTQALEFTLDGKPCRLGIITKGSGMIHPNMATMLTFITSDVAIAPTLLQRALSEEVKDSLNQISIDGDTSTNDMAVILANGAAGNAEIRDDGAAYQTFRAALHRLCAWAAREIARDGEGATKLLHCRVRGARSPEVARSVAKSIIASDLFKAAMFGADANWGRVLCAVGYTTGDFSANNIALTLQSAAGAVKVCEHSAYHPFSEDEAAKVLAEKEIEILLDMHDGEAQAQAWGCDLTYDYVKINGDYRS</sequence>
<comment type="catalytic activity">
    <reaction evidence="6">
        <text>L-glutamate + acetyl-CoA = N-acetyl-L-glutamate + CoA + H(+)</text>
        <dbReference type="Rhea" id="RHEA:24292"/>
        <dbReference type="ChEBI" id="CHEBI:15378"/>
        <dbReference type="ChEBI" id="CHEBI:29985"/>
        <dbReference type="ChEBI" id="CHEBI:44337"/>
        <dbReference type="ChEBI" id="CHEBI:57287"/>
        <dbReference type="ChEBI" id="CHEBI:57288"/>
        <dbReference type="EC" id="2.3.1.1"/>
    </reaction>
</comment>
<evidence type="ECO:0000313" key="7">
    <source>
        <dbReference type="EMBL" id="MCG6504865.1"/>
    </source>
</evidence>
<feature type="binding site" evidence="6">
    <location>
        <position position="199"/>
    </location>
    <ligand>
        <name>substrate</name>
    </ligand>
</feature>
<feature type="chain" id="PRO_5044907303" description="Arginine biosynthesis bifunctional protein ArgJ beta chain" evidence="6">
    <location>
        <begin position="199"/>
        <end position="416"/>
    </location>
</feature>
<feature type="binding site" evidence="6">
    <location>
        <position position="162"/>
    </location>
    <ligand>
        <name>substrate</name>
    </ligand>
</feature>
<keyword evidence="6" id="KW-0028">Amino-acid biosynthesis</keyword>
<dbReference type="HAMAP" id="MF_01106">
    <property type="entry name" value="ArgJ"/>
    <property type="match status" value="1"/>
</dbReference>
<dbReference type="EC" id="2.3.1.35" evidence="6"/>
<feature type="binding site" evidence="6">
    <location>
        <position position="285"/>
    </location>
    <ligand>
        <name>substrate</name>
    </ligand>
</feature>
<dbReference type="NCBIfam" id="NF003802">
    <property type="entry name" value="PRK05388.1"/>
    <property type="match status" value="1"/>
</dbReference>
<proteinExistence type="inferred from homology"/>
<feature type="site" description="Involved in the stabilization of negative charge on the oxyanion by the formation of the oxyanion hole" evidence="6">
    <location>
        <position position="123"/>
    </location>
</feature>
<keyword evidence="6" id="KW-0511">Multifunctional enzyme</keyword>
<feature type="chain" id="PRO_5044907304" description="Arginine biosynthesis bifunctional protein ArgJ alpha chain" evidence="6">
    <location>
        <begin position="1"/>
        <end position="198"/>
    </location>
</feature>
<evidence type="ECO:0000256" key="2">
    <source>
        <dbReference type="ARBA" id="ARBA00011475"/>
    </source>
</evidence>
<evidence type="ECO:0000313" key="8">
    <source>
        <dbReference type="Proteomes" id="UP001298424"/>
    </source>
</evidence>
<dbReference type="InterPro" id="IPR016117">
    <property type="entry name" value="ArgJ-like_dom_sf"/>
</dbReference>
<keyword evidence="5 6" id="KW-0012">Acyltransferase</keyword>
<keyword evidence="6" id="KW-0055">Arginine biosynthesis</keyword>
<keyword evidence="3 6" id="KW-0808">Transferase</keyword>
<feature type="site" description="Involved in the stabilization of negative charge on the oxyanion by the formation of the oxyanion hole" evidence="6">
    <location>
        <position position="124"/>
    </location>
</feature>
<feature type="binding site" evidence="6">
    <location>
        <position position="416"/>
    </location>
    <ligand>
        <name>substrate</name>
    </ligand>
</feature>
<comment type="pathway">
    <text evidence="6">Amino-acid biosynthesis; L-arginine biosynthesis; L-ornithine and N-acetyl-L-glutamate from L-glutamate and N(2)-acetyl-L-ornithine (cyclic): step 1/1.</text>
</comment>
<dbReference type="NCBIfam" id="TIGR00120">
    <property type="entry name" value="ArgJ"/>
    <property type="match status" value="1"/>
</dbReference>
<evidence type="ECO:0000256" key="5">
    <source>
        <dbReference type="ARBA" id="ARBA00023315"/>
    </source>
</evidence>
<keyword evidence="6" id="KW-0963">Cytoplasm</keyword>
<dbReference type="Pfam" id="PF01960">
    <property type="entry name" value="ArgJ"/>
    <property type="match status" value="1"/>
</dbReference>
<dbReference type="SUPFAM" id="SSF56266">
    <property type="entry name" value="DmpA/ArgJ-like"/>
    <property type="match status" value="1"/>
</dbReference>
<comment type="function">
    <text evidence="6">Catalyzes two activities which are involved in the cyclic version of arginine biosynthesis: the synthesis of N-acetylglutamate from glutamate and acetyl-CoA as the acetyl donor, and of ornithine by transacetylation between N(2)-acetylornithine and glutamate.</text>
</comment>
<dbReference type="PANTHER" id="PTHR23100">
    <property type="entry name" value="ARGININE BIOSYNTHESIS BIFUNCTIONAL PROTEIN ARGJ"/>
    <property type="match status" value="1"/>
</dbReference>
<dbReference type="EC" id="2.3.1.1" evidence="6"/>
<feature type="binding site" evidence="6">
    <location>
        <position position="188"/>
    </location>
    <ligand>
        <name>substrate</name>
    </ligand>
</feature>
<comment type="pathway">
    <text evidence="6">Amino-acid biosynthesis; L-arginine biosynthesis; N(2)-acetyl-L-ornithine from L-glutamate: step 1/4.</text>
</comment>
<dbReference type="Gene3D" id="3.60.70.12">
    <property type="entry name" value="L-amino peptidase D-ALA esterase/amidase"/>
    <property type="match status" value="1"/>
</dbReference>
<evidence type="ECO:0000256" key="3">
    <source>
        <dbReference type="ARBA" id="ARBA00022679"/>
    </source>
</evidence>
<dbReference type="Proteomes" id="UP001298424">
    <property type="component" value="Unassembled WGS sequence"/>
</dbReference>
<dbReference type="InterPro" id="IPR042195">
    <property type="entry name" value="ArgJ_beta_C"/>
</dbReference>
<evidence type="ECO:0000256" key="4">
    <source>
        <dbReference type="ARBA" id="ARBA00022813"/>
    </source>
</evidence>
<dbReference type="CDD" id="cd02152">
    <property type="entry name" value="OAT"/>
    <property type="match status" value="1"/>
</dbReference>
<comment type="subcellular location">
    <subcellularLocation>
        <location evidence="6">Cytoplasm</location>
    </subcellularLocation>
</comment>
<organism evidence="7 8">
    <name type="scientific">Kingella pumchi</name>
    <dbReference type="NCBI Taxonomy" id="2779506"/>
    <lineage>
        <taxon>Bacteria</taxon>
        <taxon>Pseudomonadati</taxon>
        <taxon>Pseudomonadota</taxon>
        <taxon>Betaproteobacteria</taxon>
        <taxon>Neisseriales</taxon>
        <taxon>Neisseriaceae</taxon>
        <taxon>Kingella</taxon>
    </lineage>
</organism>
<dbReference type="Gene3D" id="3.10.20.340">
    <property type="entry name" value="ArgJ beta chain, C-terminal domain"/>
    <property type="match status" value="1"/>
</dbReference>
<comment type="subunit">
    <text evidence="2 6">Heterotetramer of two alpha and two beta chains.</text>
</comment>
<comment type="catalytic activity">
    <reaction evidence="6">
        <text>N(2)-acetyl-L-ornithine + L-glutamate = N-acetyl-L-glutamate + L-ornithine</text>
        <dbReference type="Rhea" id="RHEA:15349"/>
        <dbReference type="ChEBI" id="CHEBI:29985"/>
        <dbReference type="ChEBI" id="CHEBI:44337"/>
        <dbReference type="ChEBI" id="CHEBI:46911"/>
        <dbReference type="ChEBI" id="CHEBI:57805"/>
        <dbReference type="EC" id="2.3.1.35"/>
    </reaction>
</comment>
<dbReference type="GO" id="GO:0004358">
    <property type="term" value="F:L-glutamate N-acetyltransferase activity, acting on acetyl-L-ornithine as donor"/>
    <property type="evidence" value="ECO:0007669"/>
    <property type="project" value="UniProtKB-EC"/>
</dbReference>
<reference evidence="7 8" key="1">
    <citation type="submission" date="2022-02" db="EMBL/GenBank/DDBJ databases">
        <title>Genome sequence data of Kingella unionensis sp. nov. strain CICC 24913 (CCUG 75125).</title>
        <authorList>
            <person name="Xiao M."/>
        </authorList>
    </citation>
    <scope>NUCLEOTIDE SEQUENCE [LARGE SCALE GENOMIC DNA]</scope>
    <source>
        <strain evidence="7 8">CICC 24913</strain>
    </source>
</reference>
<keyword evidence="8" id="KW-1185">Reference proteome</keyword>
<comment type="caution">
    <text evidence="7">The sequence shown here is derived from an EMBL/GenBank/DDBJ whole genome shotgun (WGS) entry which is preliminary data.</text>
</comment>
<keyword evidence="4 6" id="KW-0068">Autocatalytic cleavage</keyword>